<sequence>MASRASDTAWSKSSSDMWTPTGSGSDGPVGSAGKGLGSSFTPPSSLVCVDAVCDRGPRRPKLLWVHFGNPKCSGPHRLEA</sequence>
<evidence type="ECO:0000256" key="1">
    <source>
        <dbReference type="SAM" id="MobiDB-lite"/>
    </source>
</evidence>
<protein>
    <submittedName>
        <fullName evidence="2">Uncharacterized protein</fullName>
    </submittedName>
</protein>
<proteinExistence type="predicted"/>
<name>A0ABV5G230_9MICC</name>
<comment type="caution">
    <text evidence="2">The sequence shown here is derived from an EMBL/GenBank/DDBJ whole genome shotgun (WGS) entry which is preliminary data.</text>
</comment>
<feature type="compositionally biased region" description="Polar residues" evidence="1">
    <location>
        <begin position="1"/>
        <end position="23"/>
    </location>
</feature>
<gene>
    <name evidence="2" type="ORF">ACFFX0_17975</name>
</gene>
<evidence type="ECO:0000313" key="3">
    <source>
        <dbReference type="Proteomes" id="UP001589575"/>
    </source>
</evidence>
<evidence type="ECO:0000313" key="2">
    <source>
        <dbReference type="EMBL" id="MFB9072989.1"/>
    </source>
</evidence>
<feature type="region of interest" description="Disordered" evidence="1">
    <location>
        <begin position="1"/>
        <end position="43"/>
    </location>
</feature>
<feature type="compositionally biased region" description="Gly residues" evidence="1">
    <location>
        <begin position="24"/>
        <end position="36"/>
    </location>
</feature>
<keyword evidence="3" id="KW-1185">Reference proteome</keyword>
<dbReference type="EMBL" id="JBHMFI010000001">
    <property type="protein sequence ID" value="MFB9072989.1"/>
    <property type="molecule type" value="Genomic_DNA"/>
</dbReference>
<dbReference type="Proteomes" id="UP001589575">
    <property type="component" value="Unassembled WGS sequence"/>
</dbReference>
<accession>A0ABV5G230</accession>
<organism evidence="2 3">
    <name type="scientific">Citricoccus parietis</name>
    <dbReference type="NCBI Taxonomy" id="592307"/>
    <lineage>
        <taxon>Bacteria</taxon>
        <taxon>Bacillati</taxon>
        <taxon>Actinomycetota</taxon>
        <taxon>Actinomycetes</taxon>
        <taxon>Micrococcales</taxon>
        <taxon>Micrococcaceae</taxon>
        <taxon>Citricoccus</taxon>
    </lineage>
</organism>
<reference evidence="2 3" key="1">
    <citation type="submission" date="2024-09" db="EMBL/GenBank/DDBJ databases">
        <authorList>
            <person name="Sun Q."/>
            <person name="Mori K."/>
        </authorList>
    </citation>
    <scope>NUCLEOTIDE SEQUENCE [LARGE SCALE GENOMIC DNA]</scope>
    <source>
        <strain evidence="2 3">CCM 7609</strain>
    </source>
</reference>